<dbReference type="SUPFAM" id="SSF55031">
    <property type="entry name" value="Bacterial exopeptidase dimerisation domain"/>
    <property type="match status" value="1"/>
</dbReference>
<dbReference type="AlphaFoldDB" id="A0A1H1WJF4"/>
<dbReference type="PANTHER" id="PTHR45962:SF1">
    <property type="entry name" value="N-FATTY-ACYL-AMINO ACID SYNTHASE_HYDROLASE PM20D1"/>
    <property type="match status" value="1"/>
</dbReference>
<dbReference type="GO" id="GO:0004180">
    <property type="term" value="F:carboxypeptidase activity"/>
    <property type="evidence" value="ECO:0007669"/>
    <property type="project" value="UniProtKB-KW"/>
</dbReference>
<accession>A0A1H1WJF4</accession>
<dbReference type="Proteomes" id="UP000198859">
    <property type="component" value="Chromosome I"/>
</dbReference>
<evidence type="ECO:0000256" key="1">
    <source>
        <dbReference type="ARBA" id="ARBA00006247"/>
    </source>
</evidence>
<keyword evidence="4" id="KW-0378">Hydrolase</keyword>
<evidence type="ECO:0000313" key="7">
    <source>
        <dbReference type="EMBL" id="SDS96319.1"/>
    </source>
</evidence>
<dbReference type="GO" id="GO:0006508">
    <property type="term" value="P:proteolysis"/>
    <property type="evidence" value="ECO:0007669"/>
    <property type="project" value="UniProtKB-KW"/>
</dbReference>
<keyword evidence="2" id="KW-0645">Protease</keyword>
<dbReference type="RefSeq" id="WP_091731582.1">
    <property type="nucleotide sequence ID" value="NZ_LT629757.1"/>
</dbReference>
<dbReference type="OrthoDB" id="3665926at2"/>
<proteinExistence type="inferred from homology"/>
<dbReference type="GO" id="GO:0046872">
    <property type="term" value="F:metal ion binding"/>
    <property type="evidence" value="ECO:0007669"/>
    <property type="project" value="UniProtKB-KW"/>
</dbReference>
<dbReference type="InterPro" id="IPR047177">
    <property type="entry name" value="Pept_M20A"/>
</dbReference>
<organism evidence="7 8">
    <name type="scientific">Nocardioides scoriae</name>
    <dbReference type="NCBI Taxonomy" id="642780"/>
    <lineage>
        <taxon>Bacteria</taxon>
        <taxon>Bacillati</taxon>
        <taxon>Actinomycetota</taxon>
        <taxon>Actinomycetes</taxon>
        <taxon>Propionibacteriales</taxon>
        <taxon>Nocardioidaceae</taxon>
        <taxon>Nocardioides</taxon>
    </lineage>
</organism>
<keyword evidence="3" id="KW-0479">Metal-binding</keyword>
<dbReference type="Gene3D" id="1.10.150.900">
    <property type="match status" value="1"/>
</dbReference>
<dbReference type="Gene3D" id="3.40.630.10">
    <property type="entry name" value="Zn peptidases"/>
    <property type="match status" value="1"/>
</dbReference>
<dbReference type="Pfam" id="PF07687">
    <property type="entry name" value="M20_dimer"/>
    <property type="match status" value="1"/>
</dbReference>
<evidence type="ECO:0000256" key="4">
    <source>
        <dbReference type="ARBA" id="ARBA00022801"/>
    </source>
</evidence>
<dbReference type="SUPFAM" id="SSF53187">
    <property type="entry name" value="Zn-dependent exopeptidases"/>
    <property type="match status" value="1"/>
</dbReference>
<dbReference type="InterPro" id="IPR036264">
    <property type="entry name" value="Bact_exopeptidase_dim_dom"/>
</dbReference>
<sequence length="450" mass="48533">MDVDVEKLRRLVRVPTVSSTVEDEIDHGAFDDFLAALAEEFPLVHERLEVTRVRQHSLLLRWPGRDASSAPVVLMAHLDVVPVDPDAPWQHPPFGAEVHDGKVWGRGTLDDKGSLVALCVAVERALEQDVVPARDVWLSFGAREEVSGADAAEAVEVLRGRGVEPWFVLDEGGAVAAEAFPGVRPPLGVVGVSEKGTTTLELRAEGRGGHSSTPAPGGPTARIARAVVRLERRPFATRLPEPTLELFARIAPHAPRPLRPLLASARRLQPLVARALVAAGPEPAALARTTMAVTQLSGSPAHNVIASSATAVLNLRILVGDTVASATAHVRRAVADDSVAVTVLEANEPSPVSPVDDDAFRLLEQVVGDHFPEAVVTPYVMMAATDSRFFAAICPRVYRFTPFRMSRAQRESIHSYDEHVGVQDWLDGVEWYADLLRRLDEPAATTGTPA</sequence>
<feature type="domain" description="Peptidase M20 dimerisation" evidence="6">
    <location>
        <begin position="193"/>
        <end position="337"/>
    </location>
</feature>
<evidence type="ECO:0000256" key="5">
    <source>
        <dbReference type="ARBA" id="ARBA00022833"/>
    </source>
</evidence>
<dbReference type="InterPro" id="IPR002933">
    <property type="entry name" value="Peptidase_M20"/>
</dbReference>
<evidence type="ECO:0000259" key="6">
    <source>
        <dbReference type="Pfam" id="PF07687"/>
    </source>
</evidence>
<dbReference type="PANTHER" id="PTHR45962">
    <property type="entry name" value="N-FATTY-ACYL-AMINO ACID SYNTHASE/HYDROLASE PM20D1"/>
    <property type="match status" value="1"/>
</dbReference>
<evidence type="ECO:0000256" key="2">
    <source>
        <dbReference type="ARBA" id="ARBA00022670"/>
    </source>
</evidence>
<evidence type="ECO:0000256" key="3">
    <source>
        <dbReference type="ARBA" id="ARBA00022723"/>
    </source>
</evidence>
<gene>
    <name evidence="7" type="ORF">SAMN04488570_3154</name>
</gene>
<dbReference type="EMBL" id="LT629757">
    <property type="protein sequence ID" value="SDS96319.1"/>
    <property type="molecule type" value="Genomic_DNA"/>
</dbReference>
<keyword evidence="7" id="KW-0121">Carboxypeptidase</keyword>
<dbReference type="Pfam" id="PF01546">
    <property type="entry name" value="Peptidase_M20"/>
    <property type="match status" value="1"/>
</dbReference>
<reference evidence="8" key="1">
    <citation type="submission" date="2016-10" db="EMBL/GenBank/DDBJ databases">
        <authorList>
            <person name="Varghese N."/>
            <person name="Submissions S."/>
        </authorList>
    </citation>
    <scope>NUCLEOTIDE SEQUENCE [LARGE SCALE GENOMIC DNA]</scope>
    <source>
        <strain evidence="8">DSM 22127</strain>
    </source>
</reference>
<comment type="similarity">
    <text evidence="1">Belongs to the peptidase M20A family.</text>
</comment>
<dbReference type="InterPro" id="IPR011650">
    <property type="entry name" value="Peptidase_M20_dimer"/>
</dbReference>
<keyword evidence="5" id="KW-0862">Zinc</keyword>
<dbReference type="STRING" id="642780.SAMN04488570_3154"/>
<dbReference type="Gene3D" id="3.30.70.360">
    <property type="match status" value="1"/>
</dbReference>
<evidence type="ECO:0000313" key="8">
    <source>
        <dbReference type="Proteomes" id="UP000198859"/>
    </source>
</evidence>
<name>A0A1H1WJF4_9ACTN</name>
<keyword evidence="8" id="KW-1185">Reference proteome</keyword>
<protein>
    <submittedName>
        <fullName evidence="7">Carboxypeptidase PM20D1</fullName>
    </submittedName>
</protein>